<comment type="similarity">
    <text evidence="2 9">Belongs to the urocanase family.</text>
</comment>
<dbReference type="SUPFAM" id="SSF111326">
    <property type="entry name" value="Urocanase"/>
    <property type="match status" value="1"/>
</dbReference>
<evidence type="ECO:0000259" key="11">
    <source>
        <dbReference type="Pfam" id="PF17391"/>
    </source>
</evidence>
<proteinExistence type="inferred from homology"/>
<evidence type="ECO:0000256" key="6">
    <source>
        <dbReference type="ARBA" id="ARBA00023239"/>
    </source>
</evidence>
<name>A0ABP9FCB5_9FLAO</name>
<evidence type="ECO:0000259" key="10">
    <source>
        <dbReference type="Pfam" id="PF01175"/>
    </source>
</evidence>
<dbReference type="InterPro" id="IPR036190">
    <property type="entry name" value="Urocanase_sf"/>
</dbReference>
<feature type="domain" description="Urocanase C-terminal" evidence="12">
    <location>
        <begin position="436"/>
        <end position="639"/>
    </location>
</feature>
<keyword evidence="6 9" id="KW-0456">Lyase</keyword>
<dbReference type="PIRSF" id="PIRSF001423">
    <property type="entry name" value="Urocanate_hydrat"/>
    <property type="match status" value="1"/>
</dbReference>
<feature type="binding site" evidence="9">
    <location>
        <position position="586"/>
    </location>
    <ligand>
        <name>NAD(+)</name>
        <dbReference type="ChEBI" id="CHEBI:57540"/>
    </ligand>
</feature>
<evidence type="ECO:0000256" key="4">
    <source>
        <dbReference type="ARBA" id="ARBA00022808"/>
    </source>
</evidence>
<evidence type="ECO:0000256" key="3">
    <source>
        <dbReference type="ARBA" id="ARBA00011992"/>
    </source>
</evidence>
<dbReference type="PANTHER" id="PTHR12216:SF3">
    <property type="entry name" value="UROCANATE HYDRATASE"/>
    <property type="match status" value="1"/>
</dbReference>
<dbReference type="Proteomes" id="UP001500433">
    <property type="component" value="Unassembled WGS sequence"/>
</dbReference>
<dbReference type="Pfam" id="PF17392">
    <property type="entry name" value="Urocanase_C"/>
    <property type="match status" value="1"/>
</dbReference>
<dbReference type="Gene3D" id="3.40.50.10730">
    <property type="entry name" value="Urocanase like domains"/>
    <property type="match status" value="1"/>
</dbReference>
<dbReference type="Pfam" id="PF01175">
    <property type="entry name" value="Urocanase"/>
    <property type="match status" value="1"/>
</dbReference>
<keyword evidence="14" id="KW-1185">Reference proteome</keyword>
<evidence type="ECO:0000256" key="1">
    <source>
        <dbReference type="ARBA" id="ARBA00004794"/>
    </source>
</evidence>
<feature type="binding site" evidence="9">
    <location>
        <position position="203"/>
    </location>
    <ligand>
        <name>NAD(+)</name>
        <dbReference type="ChEBI" id="CHEBI:57540"/>
    </ligand>
</feature>
<dbReference type="InterPro" id="IPR023637">
    <property type="entry name" value="Urocanase-like"/>
</dbReference>
<reference evidence="14" key="1">
    <citation type="journal article" date="2019" name="Int. J. Syst. Evol. Microbiol.">
        <title>The Global Catalogue of Microorganisms (GCM) 10K type strain sequencing project: providing services to taxonomists for standard genome sequencing and annotation.</title>
        <authorList>
            <consortium name="The Broad Institute Genomics Platform"/>
            <consortium name="The Broad Institute Genome Sequencing Center for Infectious Disease"/>
            <person name="Wu L."/>
            <person name="Ma J."/>
        </authorList>
    </citation>
    <scope>NUCLEOTIDE SEQUENCE [LARGE SCALE GENOMIC DNA]</scope>
    <source>
        <strain evidence="14">JCM 18274</strain>
    </source>
</reference>
<evidence type="ECO:0000256" key="8">
    <source>
        <dbReference type="ARBA" id="ARBA00047623"/>
    </source>
</evidence>
<dbReference type="EMBL" id="BAABJH010000002">
    <property type="protein sequence ID" value="GAA4892951.1"/>
    <property type="molecule type" value="Genomic_DNA"/>
</dbReference>
<dbReference type="InterPro" id="IPR035400">
    <property type="entry name" value="Urocanase_N"/>
</dbReference>
<evidence type="ECO:0000313" key="13">
    <source>
        <dbReference type="EMBL" id="GAA4892951.1"/>
    </source>
</evidence>
<evidence type="ECO:0000313" key="14">
    <source>
        <dbReference type="Proteomes" id="UP001500433"/>
    </source>
</evidence>
<dbReference type="NCBIfam" id="NF003820">
    <property type="entry name" value="PRK05414.1"/>
    <property type="match status" value="1"/>
</dbReference>
<dbReference type="InterPro" id="IPR035401">
    <property type="entry name" value="Urocanase_C"/>
</dbReference>
<feature type="binding site" evidence="9">
    <location>
        <position position="268"/>
    </location>
    <ligand>
        <name>NAD(+)</name>
        <dbReference type="ChEBI" id="CHEBI:57540"/>
    </ligand>
</feature>
<evidence type="ECO:0000259" key="12">
    <source>
        <dbReference type="Pfam" id="PF17392"/>
    </source>
</evidence>
<comment type="subcellular location">
    <subcellularLocation>
        <location evidence="9">Cytoplasm</location>
    </subcellularLocation>
</comment>
<feature type="domain" description="Urocanase N-terminal" evidence="11">
    <location>
        <begin position="84"/>
        <end position="210"/>
    </location>
</feature>
<evidence type="ECO:0000256" key="5">
    <source>
        <dbReference type="ARBA" id="ARBA00023027"/>
    </source>
</evidence>
<dbReference type="PANTHER" id="PTHR12216">
    <property type="entry name" value="UROCANATE HYDRATASE"/>
    <property type="match status" value="1"/>
</dbReference>
<dbReference type="PROSITE" id="PS01233">
    <property type="entry name" value="UROCANASE"/>
    <property type="match status" value="1"/>
</dbReference>
<dbReference type="InterPro" id="IPR035085">
    <property type="entry name" value="Urocanase_Rossmann-like"/>
</dbReference>
<sequence>MTFKNQILEGIPSTLPPAKPFEADINHAPKRKDSLSAEEKKLALRNALRYFNKKLHPELITEFKSELDTYGRIYMYRFRPDYKMYARPINEYPAKSEQAAAIMLMIQNNLDYKVAQHPHELITYGGNGAVFQNWAQYRLTMKYLAEMNNEQTLVMYSGHPMGLFPSHAEAPRVVVTNGMMIPNYSKPNDWEKFNALGVTQYGQMTAGSYMYIGPQGIVHGTTITVLNGFRKINKSPKGHLFLTSGLGGMSGAQPKAGNIAGCITVCAEVNPKITQVRLDQGWVDEKITDLDELVTRVRKAKAEKETVSIAYLGNIVNVWEKFYDAHIYIDLGSDQTSLHNPWAGGYYPVGLSYEASNDLMADNPELFKEKVQETLCRHADAINKHTEKGTYFFDYGNAFLLEASRAGADVMSKTPSLGREFKYPSYVQDIMGPMCFDYGFGPFRWVCASGKPEDLEKTDTIACSILEDIKKHAPEDIQQQMADNIQWIKGAQENKLVVGSQARILYADAEGRMKIAQAFNNAIAKGDIGYVILGRDHHDVSGTDSPYRETSNIYDGSRFTTDMAIHNVIGDSFRGATWVSIHNGGGVGWGEVINGGFGMVLDGTKEAEKRLKSMLFWDVNNGISRRSWARNDGAIFAIKRAMETEPNLKVTLPNTVDDSLLDLL</sequence>
<evidence type="ECO:0000256" key="9">
    <source>
        <dbReference type="HAMAP-Rule" id="MF_00577"/>
    </source>
</evidence>
<feature type="binding site" evidence="9">
    <location>
        <position position="395"/>
    </location>
    <ligand>
        <name>NAD(+)</name>
        <dbReference type="ChEBI" id="CHEBI:57540"/>
    </ligand>
</feature>
<dbReference type="HAMAP" id="MF_00577">
    <property type="entry name" value="HutU"/>
    <property type="match status" value="1"/>
</dbReference>
<dbReference type="Gene3D" id="3.40.1770.10">
    <property type="entry name" value="Urocanase superfamily"/>
    <property type="match status" value="2"/>
</dbReference>
<dbReference type="InterPro" id="IPR055351">
    <property type="entry name" value="Urocanase"/>
</dbReference>
<keyword evidence="4 9" id="KW-0369">Histidine metabolism</keyword>
<dbReference type="RefSeq" id="WP_345273691.1">
    <property type="nucleotide sequence ID" value="NZ_BAABJH010000002.1"/>
</dbReference>
<dbReference type="EC" id="4.2.1.49" evidence="3 9"/>
<gene>
    <name evidence="9" type="primary">hutU</name>
    <name evidence="13" type="ORF">GCM10023311_16730</name>
</gene>
<keyword evidence="9" id="KW-0963">Cytoplasm</keyword>
<accession>A0ABP9FCB5</accession>
<comment type="catalytic activity">
    <reaction evidence="8 9">
        <text>4-imidazolone-5-propanoate = trans-urocanate + H2O</text>
        <dbReference type="Rhea" id="RHEA:13101"/>
        <dbReference type="ChEBI" id="CHEBI:15377"/>
        <dbReference type="ChEBI" id="CHEBI:17771"/>
        <dbReference type="ChEBI" id="CHEBI:77893"/>
        <dbReference type="EC" id="4.2.1.49"/>
    </reaction>
</comment>
<dbReference type="InterPro" id="IPR038364">
    <property type="entry name" value="Urocanase_central_sf"/>
</dbReference>
<comment type="function">
    <text evidence="9">Catalyzes the conversion of urocanate to 4-imidazolone-5-propionate.</text>
</comment>
<dbReference type="InterPro" id="IPR023636">
    <property type="entry name" value="Urocanase_CS"/>
</dbReference>
<comment type="pathway">
    <text evidence="1 9">Amino-acid degradation; L-histidine degradation into L-glutamate; N-formimidoyl-L-glutamate from L-histidine: step 2/3.</text>
</comment>
<protein>
    <recommendedName>
        <fullName evidence="3 9">Urocanate hydratase</fullName>
        <shortName evidence="9">Urocanase</shortName>
        <ecNumber evidence="3 9">4.2.1.49</ecNumber>
    </recommendedName>
    <alternativeName>
        <fullName evidence="7 9">Imidazolonepropionate hydrolase</fullName>
    </alternativeName>
</protein>
<evidence type="ECO:0000256" key="7">
    <source>
        <dbReference type="ARBA" id="ARBA00031640"/>
    </source>
</evidence>
<organism evidence="13 14">
    <name type="scientific">Flaviramulus aquimarinus</name>
    <dbReference type="NCBI Taxonomy" id="1170456"/>
    <lineage>
        <taxon>Bacteria</taxon>
        <taxon>Pseudomonadati</taxon>
        <taxon>Bacteroidota</taxon>
        <taxon>Flavobacteriia</taxon>
        <taxon>Flavobacteriales</taxon>
        <taxon>Flavobacteriaceae</taxon>
        <taxon>Flaviramulus</taxon>
    </lineage>
</organism>
<feature type="binding site" evidence="9">
    <location>
        <begin position="125"/>
        <end position="126"/>
    </location>
    <ligand>
        <name>NAD(+)</name>
        <dbReference type="ChEBI" id="CHEBI:57540"/>
    </ligand>
</feature>
<feature type="domain" description="Urocanase Rossmann-like" evidence="10">
    <location>
        <begin position="213"/>
        <end position="430"/>
    </location>
</feature>
<keyword evidence="5 9" id="KW-0520">NAD</keyword>
<comment type="caution">
    <text evidence="13">The sequence shown here is derived from an EMBL/GenBank/DDBJ whole genome shotgun (WGS) entry which is preliminary data.</text>
</comment>
<comment type="caution">
    <text evidence="9">Lacks conserved residue(s) required for the propagation of feature annotation.</text>
</comment>
<evidence type="ECO:0000256" key="2">
    <source>
        <dbReference type="ARBA" id="ARBA00007578"/>
    </source>
</evidence>
<dbReference type="Pfam" id="PF17391">
    <property type="entry name" value="Urocanase_N"/>
    <property type="match status" value="1"/>
</dbReference>
<comment type="cofactor">
    <cofactor evidence="9">
        <name>NAD(+)</name>
        <dbReference type="ChEBI" id="CHEBI:57540"/>
    </cofactor>
    <text evidence="9">Binds 1 NAD(+) per subunit.</text>
</comment>